<dbReference type="AlphaFoldDB" id="A0A3B4A8S7"/>
<accession>A0A3B4A8S7</accession>
<dbReference type="InterPro" id="IPR008996">
    <property type="entry name" value="IL1/FGF"/>
</dbReference>
<sequence>PAQNLNEQQSHSSLGPECAPTQTGPWEHVAPSGNAQHKQTERVQLLNKAHTSMVLYKRKGALGFTVTALTPHSNKRAYLREDCSFREQVLADGYSAYSSDTHGLLLSLGSPRQRQRGRDRGAPALAQFLPRVSTLEGPALPRLPPSVPPLTTHPQEPLEHMEAFGKLSQIIHSPSFHER</sequence>
<dbReference type="SUPFAM" id="SSF50353">
    <property type="entry name" value="Cytokine"/>
    <property type="match status" value="1"/>
</dbReference>
<dbReference type="Proteomes" id="UP000261520">
    <property type="component" value="Unplaced"/>
</dbReference>
<dbReference type="STRING" id="409849.ENSPMGP00000013453"/>
<organism evidence="2 3">
    <name type="scientific">Periophthalmus magnuspinnatus</name>
    <dbReference type="NCBI Taxonomy" id="409849"/>
    <lineage>
        <taxon>Eukaryota</taxon>
        <taxon>Metazoa</taxon>
        <taxon>Chordata</taxon>
        <taxon>Craniata</taxon>
        <taxon>Vertebrata</taxon>
        <taxon>Euteleostomi</taxon>
        <taxon>Actinopterygii</taxon>
        <taxon>Neopterygii</taxon>
        <taxon>Teleostei</taxon>
        <taxon>Neoteleostei</taxon>
        <taxon>Acanthomorphata</taxon>
        <taxon>Gobiaria</taxon>
        <taxon>Gobiiformes</taxon>
        <taxon>Gobioidei</taxon>
        <taxon>Gobiidae</taxon>
        <taxon>Oxudercinae</taxon>
        <taxon>Periophthalmus</taxon>
    </lineage>
</organism>
<evidence type="ECO:0000313" key="2">
    <source>
        <dbReference type="Ensembl" id="ENSPMGP00000013453.1"/>
    </source>
</evidence>
<dbReference type="Gene3D" id="2.80.10.50">
    <property type="match status" value="1"/>
</dbReference>
<evidence type="ECO:0000313" key="3">
    <source>
        <dbReference type="Proteomes" id="UP000261520"/>
    </source>
</evidence>
<proteinExistence type="predicted"/>
<name>A0A3B4A8S7_9GOBI</name>
<feature type="region of interest" description="Disordered" evidence="1">
    <location>
        <begin position="1"/>
        <end position="39"/>
    </location>
</feature>
<keyword evidence="3" id="KW-1185">Reference proteome</keyword>
<protein>
    <recommendedName>
        <fullName evidence="4">Fibroblast growth factor 21</fullName>
    </recommendedName>
</protein>
<reference evidence="2" key="2">
    <citation type="submission" date="2025-09" db="UniProtKB">
        <authorList>
            <consortium name="Ensembl"/>
        </authorList>
    </citation>
    <scope>IDENTIFICATION</scope>
</reference>
<evidence type="ECO:0000256" key="1">
    <source>
        <dbReference type="SAM" id="MobiDB-lite"/>
    </source>
</evidence>
<evidence type="ECO:0008006" key="4">
    <source>
        <dbReference type="Google" id="ProtNLM"/>
    </source>
</evidence>
<feature type="compositionally biased region" description="Polar residues" evidence="1">
    <location>
        <begin position="1"/>
        <end position="13"/>
    </location>
</feature>
<reference evidence="2" key="1">
    <citation type="submission" date="2025-08" db="UniProtKB">
        <authorList>
            <consortium name="Ensembl"/>
        </authorList>
    </citation>
    <scope>IDENTIFICATION</scope>
</reference>
<dbReference type="Ensembl" id="ENSPMGT00000014352.1">
    <property type="protein sequence ID" value="ENSPMGP00000013453.1"/>
    <property type="gene ID" value="ENSPMGG00000011061.1"/>
</dbReference>